<evidence type="ECO:0000259" key="7">
    <source>
        <dbReference type="PROSITE" id="PS50261"/>
    </source>
</evidence>
<evidence type="ECO:0000313" key="9">
    <source>
        <dbReference type="Proteomes" id="UP000235672"/>
    </source>
</evidence>
<evidence type="ECO:0000256" key="3">
    <source>
        <dbReference type="ARBA" id="ARBA00022989"/>
    </source>
</evidence>
<dbReference type="PANTHER" id="PTHR23112:SF37">
    <property type="entry name" value="G PROTEIN-COUPLED RECEPTOR GPR1"/>
    <property type="match status" value="1"/>
</dbReference>
<dbReference type="GO" id="GO:0007166">
    <property type="term" value="P:cell surface receptor signaling pathway"/>
    <property type="evidence" value="ECO:0007669"/>
    <property type="project" value="InterPro"/>
</dbReference>
<dbReference type="GO" id="GO:0004930">
    <property type="term" value="F:G protein-coupled receptor activity"/>
    <property type="evidence" value="ECO:0007669"/>
    <property type="project" value="TreeGrafter"/>
</dbReference>
<dbReference type="Proteomes" id="UP000235672">
    <property type="component" value="Unassembled WGS sequence"/>
</dbReference>
<dbReference type="EMBL" id="KZ613516">
    <property type="protein sequence ID" value="PMD15063.1"/>
    <property type="molecule type" value="Genomic_DNA"/>
</dbReference>
<keyword evidence="4 6" id="KW-0472">Membrane</keyword>
<dbReference type="InterPro" id="IPR022596">
    <property type="entry name" value="GPR1/2/3_C"/>
</dbReference>
<reference evidence="8 9" key="1">
    <citation type="submission" date="2016-05" db="EMBL/GenBank/DDBJ databases">
        <title>A degradative enzymes factory behind the ericoid mycorrhizal symbiosis.</title>
        <authorList>
            <consortium name="DOE Joint Genome Institute"/>
            <person name="Martino E."/>
            <person name="Morin E."/>
            <person name="Grelet G."/>
            <person name="Kuo A."/>
            <person name="Kohler A."/>
            <person name="Daghino S."/>
            <person name="Barry K."/>
            <person name="Choi C."/>
            <person name="Cichocki N."/>
            <person name="Clum A."/>
            <person name="Copeland A."/>
            <person name="Hainaut M."/>
            <person name="Haridas S."/>
            <person name="Labutti K."/>
            <person name="Lindquist E."/>
            <person name="Lipzen A."/>
            <person name="Khouja H.-R."/>
            <person name="Murat C."/>
            <person name="Ohm R."/>
            <person name="Olson A."/>
            <person name="Spatafora J."/>
            <person name="Veneault-Fourrey C."/>
            <person name="Henrissat B."/>
            <person name="Grigoriev I."/>
            <person name="Martin F."/>
            <person name="Perotto S."/>
        </authorList>
    </citation>
    <scope>NUCLEOTIDE SEQUENCE [LARGE SCALE GENOMIC DNA]</scope>
    <source>
        <strain evidence="8 9">UAMH 7357</strain>
    </source>
</reference>
<organism evidence="8 9">
    <name type="scientific">Hyaloscypha hepaticicola</name>
    <dbReference type="NCBI Taxonomy" id="2082293"/>
    <lineage>
        <taxon>Eukaryota</taxon>
        <taxon>Fungi</taxon>
        <taxon>Dikarya</taxon>
        <taxon>Ascomycota</taxon>
        <taxon>Pezizomycotina</taxon>
        <taxon>Leotiomycetes</taxon>
        <taxon>Helotiales</taxon>
        <taxon>Hyaloscyphaceae</taxon>
        <taxon>Hyaloscypha</taxon>
    </lineage>
</organism>
<dbReference type="GO" id="GO:0007189">
    <property type="term" value="P:adenylate cyclase-activating G protein-coupled receptor signaling pathway"/>
    <property type="evidence" value="ECO:0007669"/>
    <property type="project" value="TreeGrafter"/>
</dbReference>
<keyword evidence="2 6" id="KW-0812">Transmembrane</keyword>
<evidence type="ECO:0000313" key="8">
    <source>
        <dbReference type="EMBL" id="PMD15063.1"/>
    </source>
</evidence>
<evidence type="ECO:0000256" key="5">
    <source>
        <dbReference type="SAM" id="MobiDB-lite"/>
    </source>
</evidence>
<dbReference type="InterPro" id="IPR023041">
    <property type="entry name" value="Glucose_rcpt_Git3-like_N"/>
</dbReference>
<feature type="region of interest" description="Disordered" evidence="5">
    <location>
        <begin position="377"/>
        <end position="399"/>
    </location>
</feature>
<dbReference type="Pfam" id="PF11710">
    <property type="entry name" value="Git3"/>
    <property type="match status" value="1"/>
</dbReference>
<comment type="subcellular location">
    <subcellularLocation>
        <location evidence="1">Membrane</location>
        <topology evidence="1">Multi-pass membrane protein</topology>
    </subcellularLocation>
</comment>
<proteinExistence type="predicted"/>
<feature type="compositionally biased region" description="Basic and acidic residues" evidence="5">
    <location>
        <begin position="377"/>
        <end position="388"/>
    </location>
</feature>
<name>A0A2J6PM26_9HELO</name>
<evidence type="ECO:0000256" key="4">
    <source>
        <dbReference type="ARBA" id="ARBA00023136"/>
    </source>
</evidence>
<protein>
    <recommendedName>
        <fullName evidence="7">G-protein coupled receptors family 2 profile 2 domain-containing protein</fullName>
    </recommendedName>
</protein>
<dbReference type="Gene3D" id="1.20.1070.10">
    <property type="entry name" value="Rhodopsin 7-helix transmembrane proteins"/>
    <property type="match status" value="1"/>
</dbReference>
<feature type="compositionally biased region" description="Polar residues" evidence="5">
    <location>
        <begin position="389"/>
        <end position="399"/>
    </location>
</feature>
<feature type="transmembrane region" description="Helical" evidence="6">
    <location>
        <begin position="280"/>
        <end position="304"/>
    </location>
</feature>
<evidence type="ECO:0000256" key="6">
    <source>
        <dbReference type="SAM" id="Phobius"/>
    </source>
</evidence>
<keyword evidence="3 6" id="KW-1133">Transmembrane helix</keyword>
<feature type="transmembrane region" description="Helical" evidence="6">
    <location>
        <begin position="204"/>
        <end position="226"/>
    </location>
</feature>
<dbReference type="SUPFAM" id="SSF81321">
    <property type="entry name" value="Family A G protein-coupled receptor-like"/>
    <property type="match status" value="1"/>
</dbReference>
<feature type="transmembrane region" description="Helical" evidence="6">
    <location>
        <begin position="120"/>
        <end position="144"/>
    </location>
</feature>
<sequence length="399" mass="44800">MPSSTSAIVPLPTRGPNGYYSSPYSVVPLPGHLRTTLLPVAIMALLSFLATLWSSLFIAYRLVFWRKFYRTYPGYNQYLLLIFNLILADLQQSIAFLISFHWIAKNEILAPTAACWIQGWLVQVGDVSSGIWVLSIAIHTWFSVVKGHQVEHFRFCCFLVGIWVFIMVLAIIGPASYPSDYFVSTGAWCWINSGYSTYRLALHYFWILSSQFGSVVIYAYIFILLRRRIKQVRPASRSASSNKISRAARLMVVYPIAYVALSLPLPAGRLAVWSGDNVSLTFYCIGATLMTSCGLADTILYTITRRVLIREIGMTEPGPTFSTADRSKATATVVVGEEGYVMSSGKRRGNRDGTGTHPSDSTEDIWRIVKRESFEVRHEDVVEQDQERASASSENEGYR</sequence>
<accession>A0A2J6PM26</accession>
<feature type="transmembrane region" description="Helical" evidence="6">
    <location>
        <begin position="78"/>
        <end position="100"/>
    </location>
</feature>
<feature type="transmembrane region" description="Helical" evidence="6">
    <location>
        <begin position="37"/>
        <end position="58"/>
    </location>
</feature>
<gene>
    <name evidence="8" type="ORF">NA56DRAFT_582636</name>
</gene>
<feature type="region of interest" description="Disordered" evidence="5">
    <location>
        <begin position="343"/>
        <end position="365"/>
    </location>
</feature>
<evidence type="ECO:0000256" key="2">
    <source>
        <dbReference type="ARBA" id="ARBA00022692"/>
    </source>
</evidence>
<feature type="transmembrane region" description="Helical" evidence="6">
    <location>
        <begin position="247"/>
        <end position="268"/>
    </location>
</feature>
<evidence type="ECO:0000256" key="1">
    <source>
        <dbReference type="ARBA" id="ARBA00004141"/>
    </source>
</evidence>
<feature type="transmembrane region" description="Helical" evidence="6">
    <location>
        <begin position="156"/>
        <end position="177"/>
    </location>
</feature>
<dbReference type="Pfam" id="PF11970">
    <property type="entry name" value="GPR_Gpa2_C"/>
    <property type="match status" value="1"/>
</dbReference>
<keyword evidence="9" id="KW-1185">Reference proteome</keyword>
<dbReference type="STRING" id="1745343.A0A2J6PM26"/>
<feature type="domain" description="G-protein coupled receptors family 2 profile 2" evidence="7">
    <location>
        <begin position="40"/>
        <end position="305"/>
    </location>
</feature>
<dbReference type="OrthoDB" id="100006at2759"/>
<dbReference type="PANTHER" id="PTHR23112">
    <property type="entry name" value="G PROTEIN-COUPLED RECEPTOR 157-RELATED"/>
    <property type="match status" value="1"/>
</dbReference>
<dbReference type="InterPro" id="IPR017981">
    <property type="entry name" value="GPCR_2-like_7TM"/>
</dbReference>
<dbReference type="AlphaFoldDB" id="A0A2J6PM26"/>
<dbReference type="PROSITE" id="PS50261">
    <property type="entry name" value="G_PROTEIN_RECEP_F2_4"/>
    <property type="match status" value="1"/>
</dbReference>
<dbReference type="GO" id="GO:0005886">
    <property type="term" value="C:plasma membrane"/>
    <property type="evidence" value="ECO:0007669"/>
    <property type="project" value="TreeGrafter"/>
</dbReference>